<feature type="domain" description="CCT" evidence="11">
    <location>
        <begin position="363"/>
        <end position="405"/>
    </location>
</feature>
<keyword evidence="6" id="KW-0862">Zinc</keyword>
<feature type="domain" description="B box-type" evidence="10">
    <location>
        <begin position="47"/>
        <end position="93"/>
    </location>
</feature>
<dbReference type="PANTHER" id="PTHR31717">
    <property type="entry name" value="ZINC FINGER PROTEIN CONSTANS-LIKE 10"/>
    <property type="match status" value="1"/>
</dbReference>
<gene>
    <name evidence="12" type="ORF">F8388_007106</name>
</gene>
<evidence type="ECO:0000256" key="4">
    <source>
        <dbReference type="ARBA" id="ARBA00022737"/>
    </source>
</evidence>
<keyword evidence="3" id="KW-0479">Metal-binding</keyword>
<evidence type="ECO:0000259" key="11">
    <source>
        <dbReference type="PROSITE" id="PS51017"/>
    </source>
</evidence>
<evidence type="ECO:0000256" key="7">
    <source>
        <dbReference type="ARBA" id="ARBA00023242"/>
    </source>
</evidence>
<evidence type="ECO:0000256" key="6">
    <source>
        <dbReference type="ARBA" id="ARBA00022833"/>
    </source>
</evidence>
<evidence type="ECO:0000256" key="8">
    <source>
        <dbReference type="PROSITE-ProRule" id="PRU00024"/>
    </source>
</evidence>
<dbReference type="AlphaFoldDB" id="A0A7J6DT68"/>
<dbReference type="GO" id="GO:0008270">
    <property type="term" value="F:zinc ion binding"/>
    <property type="evidence" value="ECO:0007669"/>
    <property type="project" value="UniProtKB-KW"/>
</dbReference>
<dbReference type="EMBL" id="JAATIP010000399">
    <property type="protein sequence ID" value="KAF4349292.1"/>
    <property type="molecule type" value="Genomic_DNA"/>
</dbReference>
<keyword evidence="7 9" id="KW-0539">Nucleus</keyword>
<keyword evidence="4" id="KW-0677">Repeat</keyword>
<dbReference type="GO" id="GO:0006355">
    <property type="term" value="P:regulation of DNA-templated transcription"/>
    <property type="evidence" value="ECO:0007669"/>
    <property type="project" value="UniProtKB-ARBA"/>
</dbReference>
<dbReference type="PANTHER" id="PTHR31717:SF58">
    <property type="entry name" value="ZINC FINGER PROTEIN CONSTANS-LIKE 13"/>
    <property type="match status" value="1"/>
</dbReference>
<evidence type="ECO:0000313" key="12">
    <source>
        <dbReference type="EMBL" id="KAF4349292.1"/>
    </source>
</evidence>
<sequence>MDSERRRICDYCNDATALLYCRADSAKLCFTCDREVHGTNQLFTKHSRSQLCDACHDSPASIFCSSESSVLCQNCDWERHNPSLSSVHDRRPLEGFNGCPSVTDLLGILGFDDFDKKSLISNEERDGSSGFQPDDFLDLSLWDTPSIVSLDDFIVSGSSHNFQAMGIPPLPKNRNAVCGQYKEEVIAQLQKLAKIEPNTNFDNGDTTKFLNSFKSLVPEQSVQPGRACIDNAGAEPVTVPTYEVKHSLYSRYYLSLLVISIQRIEDEEALSKPLKELLFLQTPSCQWTIDGGETADQKVLVDKSFSSHLKRSYKDFEKHSEIDDTWCHVNDDGHNEQPQHPMNSRAFSDFQKVPSYELTSQEREGAISRYKEKRKTRRYEKCIRYESRKVRAENRIRIKGRFAKIDRAGM</sequence>
<dbReference type="CDD" id="cd19821">
    <property type="entry name" value="Bbox1_BBX-like"/>
    <property type="match status" value="2"/>
</dbReference>
<protein>
    <recommendedName>
        <fullName evidence="14">Zinc finger protein CONSTANS-LIKE 13</fullName>
    </recommendedName>
</protein>
<dbReference type="SMART" id="SM00336">
    <property type="entry name" value="BBOX"/>
    <property type="match status" value="2"/>
</dbReference>
<comment type="caution">
    <text evidence="12">The sequence shown here is derived from an EMBL/GenBank/DDBJ whole genome shotgun (WGS) entry which is preliminary data.</text>
</comment>
<evidence type="ECO:0000259" key="10">
    <source>
        <dbReference type="PROSITE" id="PS50119"/>
    </source>
</evidence>
<comment type="similarity">
    <text evidence="2">Belongs to the CONSTANS family.</text>
</comment>
<dbReference type="Pfam" id="PF06203">
    <property type="entry name" value="CCT"/>
    <property type="match status" value="1"/>
</dbReference>
<evidence type="ECO:0008006" key="14">
    <source>
        <dbReference type="Google" id="ProtNLM"/>
    </source>
</evidence>
<dbReference type="Proteomes" id="UP000525078">
    <property type="component" value="Unassembled WGS sequence"/>
</dbReference>
<feature type="domain" description="B box-type" evidence="10">
    <location>
        <begin position="4"/>
        <end position="51"/>
    </location>
</feature>
<evidence type="ECO:0000256" key="5">
    <source>
        <dbReference type="ARBA" id="ARBA00022771"/>
    </source>
</evidence>
<reference evidence="12 13" key="1">
    <citation type="journal article" date="2020" name="bioRxiv">
        <title>Sequence and annotation of 42 cannabis genomes reveals extensive copy number variation in cannabinoid synthesis and pathogen resistance genes.</title>
        <authorList>
            <person name="Mckernan K.J."/>
            <person name="Helbert Y."/>
            <person name="Kane L.T."/>
            <person name="Ebling H."/>
            <person name="Zhang L."/>
            <person name="Liu B."/>
            <person name="Eaton Z."/>
            <person name="Mclaughlin S."/>
            <person name="Kingan S."/>
            <person name="Baybayan P."/>
            <person name="Concepcion G."/>
            <person name="Jordan M."/>
            <person name="Riva A."/>
            <person name="Barbazuk W."/>
            <person name="Harkins T."/>
        </authorList>
    </citation>
    <scope>NUCLEOTIDE SEQUENCE [LARGE SCALE GENOMIC DNA]</scope>
    <source>
        <strain evidence="13">cv. Jamaican Lion 4</strain>
        <tissue evidence="12">Leaf</tissue>
    </source>
</reference>
<comment type="subcellular location">
    <subcellularLocation>
        <location evidence="1 9">Nucleus</location>
    </subcellularLocation>
</comment>
<dbReference type="InterPro" id="IPR000315">
    <property type="entry name" value="Znf_B-box"/>
</dbReference>
<organism evidence="12 13">
    <name type="scientific">Cannabis sativa</name>
    <name type="common">Hemp</name>
    <name type="synonym">Marijuana</name>
    <dbReference type="NCBI Taxonomy" id="3483"/>
    <lineage>
        <taxon>Eukaryota</taxon>
        <taxon>Viridiplantae</taxon>
        <taxon>Streptophyta</taxon>
        <taxon>Embryophyta</taxon>
        <taxon>Tracheophyta</taxon>
        <taxon>Spermatophyta</taxon>
        <taxon>Magnoliopsida</taxon>
        <taxon>eudicotyledons</taxon>
        <taxon>Gunneridae</taxon>
        <taxon>Pentapetalae</taxon>
        <taxon>rosids</taxon>
        <taxon>fabids</taxon>
        <taxon>Rosales</taxon>
        <taxon>Cannabaceae</taxon>
        <taxon>Cannabis</taxon>
    </lineage>
</organism>
<dbReference type="PROSITE" id="PS51017">
    <property type="entry name" value="CCT"/>
    <property type="match status" value="1"/>
</dbReference>
<accession>A0A7J6DT68</accession>
<evidence type="ECO:0000313" key="13">
    <source>
        <dbReference type="Proteomes" id="UP000525078"/>
    </source>
</evidence>
<dbReference type="InterPro" id="IPR049808">
    <property type="entry name" value="CONSTANS-like_Bbox1"/>
</dbReference>
<keyword evidence="5 8" id="KW-0863">Zinc-finger</keyword>
<proteinExistence type="inferred from homology"/>
<dbReference type="GO" id="GO:0005634">
    <property type="term" value="C:nucleus"/>
    <property type="evidence" value="ECO:0007669"/>
    <property type="project" value="UniProtKB-SubCell"/>
</dbReference>
<evidence type="ECO:0000256" key="9">
    <source>
        <dbReference type="PROSITE-ProRule" id="PRU00357"/>
    </source>
</evidence>
<name>A0A7J6DT68_CANSA</name>
<dbReference type="Pfam" id="PF00643">
    <property type="entry name" value="zf-B_box"/>
    <property type="match status" value="1"/>
</dbReference>
<dbReference type="PROSITE" id="PS50119">
    <property type="entry name" value="ZF_BBOX"/>
    <property type="match status" value="2"/>
</dbReference>
<evidence type="ECO:0000256" key="3">
    <source>
        <dbReference type="ARBA" id="ARBA00022723"/>
    </source>
</evidence>
<evidence type="ECO:0000256" key="1">
    <source>
        <dbReference type="ARBA" id="ARBA00004123"/>
    </source>
</evidence>
<dbReference type="InterPro" id="IPR010402">
    <property type="entry name" value="CCT_domain"/>
</dbReference>
<evidence type="ECO:0000256" key="2">
    <source>
        <dbReference type="ARBA" id="ARBA00010024"/>
    </source>
</evidence>